<dbReference type="InterPro" id="IPR052343">
    <property type="entry name" value="Retrotransposon-Effector_Assoc"/>
</dbReference>
<dbReference type="PROSITE" id="PS50878">
    <property type="entry name" value="RT_POL"/>
    <property type="match status" value="1"/>
</dbReference>
<keyword evidence="3" id="KW-1185">Reference proteome</keyword>
<dbReference type="AlphaFoldDB" id="A0A9P0ZPH9"/>
<dbReference type="InterPro" id="IPR043502">
    <property type="entry name" value="DNA/RNA_pol_sf"/>
</dbReference>
<accession>A0A9P0ZPH9</accession>
<dbReference type="Proteomes" id="UP001152484">
    <property type="component" value="Unassembled WGS sequence"/>
</dbReference>
<comment type="caution">
    <text evidence="2">The sequence shown here is derived from an EMBL/GenBank/DDBJ whole genome shotgun (WGS) entry which is preliminary data.</text>
</comment>
<evidence type="ECO:0000259" key="1">
    <source>
        <dbReference type="PROSITE" id="PS50878"/>
    </source>
</evidence>
<dbReference type="SUPFAM" id="SSF56672">
    <property type="entry name" value="DNA/RNA polymerases"/>
    <property type="match status" value="1"/>
</dbReference>
<dbReference type="PANTHER" id="PTHR46890:SF48">
    <property type="entry name" value="RNA-DIRECTED DNA POLYMERASE"/>
    <property type="match status" value="1"/>
</dbReference>
<dbReference type="OrthoDB" id="1303377at2759"/>
<dbReference type="Pfam" id="PF00078">
    <property type="entry name" value="RVT_1"/>
    <property type="match status" value="1"/>
</dbReference>
<organism evidence="2 3">
    <name type="scientific">Cuscuta europaea</name>
    <name type="common">European dodder</name>
    <dbReference type="NCBI Taxonomy" id="41803"/>
    <lineage>
        <taxon>Eukaryota</taxon>
        <taxon>Viridiplantae</taxon>
        <taxon>Streptophyta</taxon>
        <taxon>Embryophyta</taxon>
        <taxon>Tracheophyta</taxon>
        <taxon>Spermatophyta</taxon>
        <taxon>Magnoliopsida</taxon>
        <taxon>eudicotyledons</taxon>
        <taxon>Gunneridae</taxon>
        <taxon>Pentapetalae</taxon>
        <taxon>asterids</taxon>
        <taxon>lamiids</taxon>
        <taxon>Solanales</taxon>
        <taxon>Convolvulaceae</taxon>
        <taxon>Cuscuteae</taxon>
        <taxon>Cuscuta</taxon>
        <taxon>Cuscuta subgen. Cuscuta</taxon>
    </lineage>
</organism>
<dbReference type="EMBL" id="CAMAPE010000052">
    <property type="protein sequence ID" value="CAH9109354.1"/>
    <property type="molecule type" value="Genomic_DNA"/>
</dbReference>
<dbReference type="InterPro" id="IPR000477">
    <property type="entry name" value="RT_dom"/>
</dbReference>
<reference evidence="2" key="1">
    <citation type="submission" date="2022-07" db="EMBL/GenBank/DDBJ databases">
        <authorList>
            <person name="Macas J."/>
            <person name="Novak P."/>
            <person name="Neumann P."/>
        </authorList>
    </citation>
    <scope>NUCLEOTIDE SEQUENCE</scope>
</reference>
<feature type="domain" description="Reverse transcriptase" evidence="1">
    <location>
        <begin position="91"/>
        <end position="373"/>
    </location>
</feature>
<sequence>MTELGRIINDYFNNIFSSVHSNENFLFHCVPRKLDEFHNVELLRPIRGEEVKAAIFSMYPDKAPGPDGMSPRFFQHFWDVVGPDFIKFCADAFQSGKLPNSINHTNIVLIPKKDSPESLGDWRPITLCNVTYKIFSKVLVNRMKDVLYLFISETQSAFIPGRSIIDNIMLAFESQHYLKRKTRGKMGFVSLKLDMSKAYDRVEWTFLEGMMRHLGFAEMWINLIMECVTSVTYSIPFDESELGPIFPTRGLRQGDPLSPYLFLIVAEGLSALLRHSEETGRLHGVAVARGAPQISHLLFADDSLLFFKATHGEASLVKEILHDYEMASGQMINLNKSRIFFSPNVPNEHQVGLIEMLGVGLAGEEERYLGLPAMVGRSKRKILDYLRQRIVNRIQSWNNQFLSRAGREVLLKSVVQAMPNYAMNVFLFPKDLCREMEVLMNAFWWMGQSGKGIKWRSWDFSCKPKKLGGMGFKKIRDFNLSMLAKQAWRLFTEPETLVARVFKTRYYPKGTFLTAKIGHNPSFIWYSIFQTQGIIKDSYYWRVGNGESINVWSEPWLPDGINPKV</sequence>
<dbReference type="CDD" id="cd01650">
    <property type="entry name" value="RT_nLTR_like"/>
    <property type="match status" value="1"/>
</dbReference>
<gene>
    <name evidence="2" type="ORF">CEURO_LOCUS18468</name>
</gene>
<proteinExistence type="predicted"/>
<protein>
    <recommendedName>
        <fullName evidence="1">Reverse transcriptase domain-containing protein</fullName>
    </recommendedName>
</protein>
<evidence type="ECO:0000313" key="3">
    <source>
        <dbReference type="Proteomes" id="UP001152484"/>
    </source>
</evidence>
<evidence type="ECO:0000313" key="2">
    <source>
        <dbReference type="EMBL" id="CAH9109354.1"/>
    </source>
</evidence>
<dbReference type="PANTHER" id="PTHR46890">
    <property type="entry name" value="NON-LTR RETROLELEMENT REVERSE TRANSCRIPTASE-LIKE PROTEIN-RELATED"/>
    <property type="match status" value="1"/>
</dbReference>
<name>A0A9P0ZPH9_CUSEU</name>